<evidence type="ECO:0000313" key="2">
    <source>
        <dbReference type="Proteomes" id="UP000017805"/>
    </source>
</evidence>
<dbReference type="AlphaFoldDB" id="U5LGF7"/>
<dbReference type="STRING" id="1367477.N288_23345"/>
<sequence length="61" mass="6808">MGNVIAAGKFSWPEGAKEIAADYLTLFSIDNLTSILSPYLYRLSNHAVFPAFLYSGYFLNK</sequence>
<dbReference type="Proteomes" id="UP000017805">
    <property type="component" value="Chromosome"/>
</dbReference>
<organism evidence="1 2">
    <name type="scientific">Bacillus infantis NRRL B-14911</name>
    <dbReference type="NCBI Taxonomy" id="1367477"/>
    <lineage>
        <taxon>Bacteria</taxon>
        <taxon>Bacillati</taxon>
        <taxon>Bacillota</taxon>
        <taxon>Bacilli</taxon>
        <taxon>Bacillales</taxon>
        <taxon>Bacillaceae</taxon>
        <taxon>Bacillus</taxon>
    </lineage>
</organism>
<dbReference type="PATRIC" id="fig|1367477.3.peg.4656"/>
<protein>
    <submittedName>
        <fullName evidence="1">Uncharacterized protein</fullName>
    </submittedName>
</protein>
<dbReference type="HOGENOM" id="CLU_2912799_0_0_9"/>
<keyword evidence="2" id="KW-1185">Reference proteome</keyword>
<gene>
    <name evidence="1" type="ORF">N288_23345</name>
</gene>
<evidence type="ECO:0000313" key="1">
    <source>
        <dbReference type="EMBL" id="AGX06508.1"/>
    </source>
</evidence>
<reference evidence="1 2" key="1">
    <citation type="submission" date="2013-07" db="EMBL/GenBank/DDBJ databases">
        <title>Complete genome sequence of Bacillus infantis NRRL B-14911 that has potential to induce cardiac disease by antigenic mimicry.</title>
        <authorList>
            <person name="Massilamany C."/>
            <person name="Smith T.P.L."/>
            <person name="Loy J.D."/>
            <person name="Barletta R."/>
            <person name="Reddy J."/>
        </authorList>
    </citation>
    <scope>NUCLEOTIDE SEQUENCE [LARGE SCALE GENOMIC DNA]</scope>
    <source>
        <strain evidence="1 2">NRRL B-14911</strain>
    </source>
</reference>
<name>U5LGF7_9BACI</name>
<dbReference type="EMBL" id="CP006643">
    <property type="protein sequence ID" value="AGX06508.1"/>
    <property type="molecule type" value="Genomic_DNA"/>
</dbReference>
<accession>U5LGF7</accession>
<proteinExistence type="predicted"/>
<dbReference type="KEGG" id="bif:N288_23345"/>